<proteinExistence type="predicted"/>
<reference evidence="1" key="1">
    <citation type="journal article" date="2021" name="PeerJ">
        <title>Extensive microbial diversity within the chicken gut microbiome revealed by metagenomics and culture.</title>
        <authorList>
            <person name="Gilroy R."/>
            <person name="Ravi A."/>
            <person name="Getino M."/>
            <person name="Pursley I."/>
            <person name="Horton D.L."/>
            <person name="Alikhan N.F."/>
            <person name="Baker D."/>
            <person name="Gharbi K."/>
            <person name="Hall N."/>
            <person name="Watson M."/>
            <person name="Adriaenssens E.M."/>
            <person name="Foster-Nyarko E."/>
            <person name="Jarju S."/>
            <person name="Secka A."/>
            <person name="Antonio M."/>
            <person name="Oren A."/>
            <person name="Chaudhuri R.R."/>
            <person name="La Ragione R."/>
            <person name="Hildebrand F."/>
            <person name="Pallen M.J."/>
        </authorList>
    </citation>
    <scope>NUCLEOTIDE SEQUENCE</scope>
    <source>
        <strain evidence="1">USASDec5-558</strain>
    </source>
</reference>
<gene>
    <name evidence="1" type="ORF">H9850_10620</name>
</gene>
<accession>A0A9D1WET6</accession>
<evidence type="ECO:0000313" key="1">
    <source>
        <dbReference type="EMBL" id="HIX57905.1"/>
    </source>
</evidence>
<protein>
    <submittedName>
        <fullName evidence="1">Uncharacterized protein</fullName>
    </submittedName>
</protein>
<name>A0A9D1WET6_9GAMM</name>
<sequence>MRRGPHLVKHGTALRRSRRRRLELKAIHRAQNKRRLIYFRQENLG</sequence>
<organism evidence="1 2">
    <name type="scientific">Candidatus Anaerobiospirillum pullistercoris</name>
    <dbReference type="NCBI Taxonomy" id="2838452"/>
    <lineage>
        <taxon>Bacteria</taxon>
        <taxon>Pseudomonadati</taxon>
        <taxon>Pseudomonadota</taxon>
        <taxon>Gammaproteobacteria</taxon>
        <taxon>Aeromonadales</taxon>
        <taxon>Succinivibrionaceae</taxon>
        <taxon>Anaerobiospirillum</taxon>
    </lineage>
</organism>
<comment type="caution">
    <text evidence="1">The sequence shown here is derived from an EMBL/GenBank/DDBJ whole genome shotgun (WGS) entry which is preliminary data.</text>
</comment>
<dbReference type="AlphaFoldDB" id="A0A9D1WET6"/>
<dbReference type="EMBL" id="DXEV01000213">
    <property type="protein sequence ID" value="HIX57905.1"/>
    <property type="molecule type" value="Genomic_DNA"/>
</dbReference>
<evidence type="ECO:0000313" key="2">
    <source>
        <dbReference type="Proteomes" id="UP000886829"/>
    </source>
</evidence>
<reference evidence="1" key="2">
    <citation type="submission" date="2021-04" db="EMBL/GenBank/DDBJ databases">
        <authorList>
            <person name="Gilroy R."/>
        </authorList>
    </citation>
    <scope>NUCLEOTIDE SEQUENCE</scope>
    <source>
        <strain evidence="1">USASDec5-558</strain>
    </source>
</reference>
<dbReference type="Proteomes" id="UP000886829">
    <property type="component" value="Unassembled WGS sequence"/>
</dbReference>